<dbReference type="AlphaFoldDB" id="A0A502GYC7"/>
<keyword evidence="4" id="KW-1185">Reference proteome</keyword>
<sequence length="176" mass="18815">MEKQLNAVEKIAWPAALLGLAAKWALVPAGSYLLILGLGALAAVYLMRSYLLAAPAAGPSTTAAFMDDYLRKVTGISAAVTLVGTLFKLMNWNSGNTMLVVGVATMALVVVLSAFRQRLSLFTMAIAAAGGLALYVPSETLIRQFHRNDPALVEKLVYQLHHPRDRAAAGAVQRHQ</sequence>
<comment type="caution">
    <text evidence="3">The sequence shown here is derived from an EMBL/GenBank/DDBJ whole genome shotgun (WGS) entry which is preliminary data.</text>
</comment>
<gene>
    <name evidence="3" type="ORF">EAH73_08500</name>
</gene>
<dbReference type="EMBL" id="RCYZ01000003">
    <property type="protein sequence ID" value="TPG66442.1"/>
    <property type="molecule type" value="Genomic_DNA"/>
</dbReference>
<evidence type="ECO:0000256" key="1">
    <source>
        <dbReference type="SAM" id="Phobius"/>
    </source>
</evidence>
<evidence type="ECO:0000313" key="4">
    <source>
        <dbReference type="Proteomes" id="UP000317646"/>
    </source>
</evidence>
<accession>A0A502GYC7</accession>
<evidence type="ECO:0000259" key="2">
    <source>
        <dbReference type="Pfam" id="PF22827"/>
    </source>
</evidence>
<reference evidence="3 4" key="1">
    <citation type="journal article" date="2019" name="Environ. Microbiol.">
        <title>Species interactions and distinct microbial communities in high Arctic permafrost affected cryosols are associated with the CH4 and CO2 gas fluxes.</title>
        <authorList>
            <person name="Altshuler I."/>
            <person name="Hamel J."/>
            <person name="Turney S."/>
            <person name="Magnuson E."/>
            <person name="Levesque R."/>
            <person name="Greer C."/>
            <person name="Whyte L.G."/>
        </authorList>
    </citation>
    <scope>NUCLEOTIDE SEQUENCE [LARGE SCALE GENOMIC DNA]</scope>
    <source>
        <strain evidence="3 4">S9.2P</strain>
    </source>
</reference>
<dbReference type="OrthoDB" id="885387at2"/>
<dbReference type="InterPro" id="IPR055087">
    <property type="entry name" value="GldL-like_N"/>
</dbReference>
<organism evidence="3 4">
    <name type="scientific">Hymenobacter nivis</name>
    <dbReference type="NCBI Taxonomy" id="1850093"/>
    <lineage>
        <taxon>Bacteria</taxon>
        <taxon>Pseudomonadati</taxon>
        <taxon>Bacteroidota</taxon>
        <taxon>Cytophagia</taxon>
        <taxon>Cytophagales</taxon>
        <taxon>Hymenobacteraceae</taxon>
        <taxon>Hymenobacter</taxon>
    </lineage>
</organism>
<dbReference type="Proteomes" id="UP000317646">
    <property type="component" value="Unassembled WGS sequence"/>
</dbReference>
<proteinExistence type="predicted"/>
<dbReference type="Pfam" id="PF22827">
    <property type="entry name" value="GldL_N"/>
    <property type="match status" value="1"/>
</dbReference>
<keyword evidence="1" id="KW-0812">Transmembrane</keyword>
<feature type="transmembrane region" description="Helical" evidence="1">
    <location>
        <begin position="32"/>
        <end position="53"/>
    </location>
</feature>
<protein>
    <recommendedName>
        <fullName evidence="2">Gliding motility protein GldL-like N-terminal domain-containing protein</fullName>
    </recommendedName>
</protein>
<feature type="transmembrane region" description="Helical" evidence="1">
    <location>
        <begin position="97"/>
        <end position="115"/>
    </location>
</feature>
<feature type="domain" description="Gliding motility protein GldL-like N-terminal" evidence="2">
    <location>
        <begin position="74"/>
        <end position="117"/>
    </location>
</feature>
<evidence type="ECO:0000313" key="3">
    <source>
        <dbReference type="EMBL" id="TPG66442.1"/>
    </source>
</evidence>
<feature type="transmembrane region" description="Helical" evidence="1">
    <location>
        <begin position="121"/>
        <end position="138"/>
    </location>
</feature>
<keyword evidence="1" id="KW-1133">Transmembrane helix</keyword>
<name>A0A502GYC7_9BACT</name>
<dbReference type="RefSeq" id="WP_140466072.1">
    <property type="nucleotide sequence ID" value="NZ_RCYZ01000003.1"/>
</dbReference>
<keyword evidence="1" id="KW-0472">Membrane</keyword>